<dbReference type="InterPro" id="IPR059102">
    <property type="entry name" value="PHD_PHF7/G2E3-like"/>
</dbReference>
<evidence type="ECO:0000313" key="6">
    <source>
        <dbReference type="EMBL" id="CAL4128809.1"/>
    </source>
</evidence>
<dbReference type="InterPro" id="IPR019786">
    <property type="entry name" value="Zinc_finger_PHD-type_CS"/>
</dbReference>
<evidence type="ECO:0000259" key="5">
    <source>
        <dbReference type="Pfam" id="PF26054"/>
    </source>
</evidence>
<feature type="non-terminal residue" evidence="6">
    <location>
        <position position="1"/>
    </location>
</feature>
<dbReference type="EMBL" id="CAXKWB010025832">
    <property type="protein sequence ID" value="CAL4128809.1"/>
    <property type="molecule type" value="Genomic_DNA"/>
</dbReference>
<keyword evidence="2" id="KW-0863">Zinc-finger</keyword>
<gene>
    <name evidence="6" type="ORF">MNOR_LOCUS26202</name>
</gene>
<dbReference type="Gene3D" id="3.30.40.10">
    <property type="entry name" value="Zinc/RING finger domain, C3HC4 (zinc finger)"/>
    <property type="match status" value="1"/>
</dbReference>
<reference evidence="6 7" key="1">
    <citation type="submission" date="2024-05" db="EMBL/GenBank/DDBJ databases">
        <authorList>
            <person name="Wallberg A."/>
        </authorList>
    </citation>
    <scope>NUCLEOTIDE SEQUENCE [LARGE SCALE GENOMIC DNA]</scope>
</reference>
<dbReference type="PROSITE" id="PS01359">
    <property type="entry name" value="ZF_PHD_1"/>
    <property type="match status" value="1"/>
</dbReference>
<name>A0AAV2RLQ6_MEGNR</name>
<keyword evidence="3" id="KW-0862">Zinc</keyword>
<sequence>RDAEWELEPNAFSDLYERRIHCDAPVCKCPEGRKLDDLGSRWEILLCDLCGTTGVHIVCGRLPFTCTKWNCSSCMDMLYESSRRLKLEERERRLAERKDRTSVGVNKSRGGGRQNLNVTIAESNPSRTVATSPNVDKRRRGGRPFKRGGGRGRQSLNVTISDNRPSGRRGRQSLNVTISDNRPSRTVITTPPKRRRSSEPLVIPRKIPRIENTPIKEAKRALLTPNKEPVVELERIKIPHISETEEIDIEVEDKVSLSGVSRSLTKLMECETTISSSDMANREETSGANKGDKSVNNGDINSSDTPKTSDVEIKNVNKEKDTGEDISSISIMENEPIINDTSPGLSPDDNIRTIEESGGELPEPAIELKNYALLAQGIMNELRLTETEVIALASSSAHIKENFAKSDIARFFRYNLSIKKMMEIKEILEYAFAERKAIIKTAHDKAHKRKPKPVSPTISKDIRAFGSPIKASFKDLNSQSDFTPTKGKDVKSANLNLDSNDNIDISSSVSTKDDHILLVKRSNKFNSVGESLDYDKSKSSTLSDIQNSGKRSEELDPKTSEIEETATEPAKTVEKVECIMVKLQETQNPDKSLKGSLNIHRKYPRSVDISVYQKNIIPRKENKYWKPFVQQETVWNIAPFTPLMQNENFISNREHSDDLFNGNNKNYKCDNHNTQTLQWNIKHNHFKEKNGNNMMDRNKPHHLYSSLSDLQYVQKSKPFDLRHIINDVKFNRTSSNSEQKRDVGHILEVETFDNISRLSDLQYVQRYKQFDLRHIINDVKLDRIIYNSEHQSNIGSFMKNNI</sequence>
<dbReference type="Pfam" id="PF26054">
    <property type="entry name" value="PHD_G2E3"/>
    <property type="match status" value="1"/>
</dbReference>
<feature type="domain" description="PHF7/G2E3-like PHD zinc finger" evidence="5">
    <location>
        <begin position="16"/>
        <end position="74"/>
    </location>
</feature>
<feature type="compositionally biased region" description="Basic and acidic residues" evidence="4">
    <location>
        <begin position="550"/>
        <end position="561"/>
    </location>
</feature>
<feature type="region of interest" description="Disordered" evidence="4">
    <location>
        <begin position="529"/>
        <end position="569"/>
    </location>
</feature>
<dbReference type="AlphaFoldDB" id="A0AAV2RLQ6"/>
<dbReference type="InterPro" id="IPR051188">
    <property type="entry name" value="PHD-type_Zinc_Finger"/>
</dbReference>
<evidence type="ECO:0000256" key="3">
    <source>
        <dbReference type="ARBA" id="ARBA00022833"/>
    </source>
</evidence>
<feature type="compositionally biased region" description="Polar residues" evidence="4">
    <location>
        <begin position="294"/>
        <end position="306"/>
    </location>
</feature>
<accession>A0AAV2RLQ6</accession>
<evidence type="ECO:0000256" key="4">
    <source>
        <dbReference type="SAM" id="MobiDB-lite"/>
    </source>
</evidence>
<feature type="compositionally biased region" description="Polar residues" evidence="4">
    <location>
        <begin position="154"/>
        <end position="164"/>
    </location>
</feature>
<feature type="compositionally biased region" description="Polar residues" evidence="4">
    <location>
        <begin position="539"/>
        <end position="549"/>
    </location>
</feature>
<dbReference type="SUPFAM" id="SSF57903">
    <property type="entry name" value="FYVE/PHD zinc finger"/>
    <property type="match status" value="1"/>
</dbReference>
<feature type="compositionally biased region" description="Basic and acidic residues" evidence="4">
    <location>
        <begin position="280"/>
        <end position="293"/>
    </location>
</feature>
<evidence type="ECO:0000256" key="2">
    <source>
        <dbReference type="ARBA" id="ARBA00022771"/>
    </source>
</evidence>
<feature type="compositionally biased region" description="Basic and acidic residues" evidence="4">
    <location>
        <begin position="307"/>
        <end position="323"/>
    </location>
</feature>
<dbReference type="GO" id="GO:0008270">
    <property type="term" value="F:zinc ion binding"/>
    <property type="evidence" value="ECO:0007669"/>
    <property type="project" value="UniProtKB-KW"/>
</dbReference>
<feature type="region of interest" description="Disordered" evidence="4">
    <location>
        <begin position="274"/>
        <end position="348"/>
    </location>
</feature>
<dbReference type="PANTHER" id="PTHR12420">
    <property type="entry name" value="PHD FINGER PROTEIN"/>
    <property type="match status" value="1"/>
</dbReference>
<comment type="caution">
    <text evidence="6">The sequence shown here is derived from an EMBL/GenBank/DDBJ whole genome shotgun (WGS) entry which is preliminary data.</text>
</comment>
<feature type="compositionally biased region" description="Polar residues" evidence="4">
    <location>
        <begin position="114"/>
        <end position="134"/>
    </location>
</feature>
<protein>
    <recommendedName>
        <fullName evidence="5">PHF7/G2E3-like PHD zinc finger domain-containing protein</fullName>
    </recommendedName>
</protein>
<dbReference type="InterPro" id="IPR011011">
    <property type="entry name" value="Znf_FYVE_PHD"/>
</dbReference>
<dbReference type="Proteomes" id="UP001497623">
    <property type="component" value="Unassembled WGS sequence"/>
</dbReference>
<evidence type="ECO:0000313" key="7">
    <source>
        <dbReference type="Proteomes" id="UP001497623"/>
    </source>
</evidence>
<dbReference type="InterPro" id="IPR013083">
    <property type="entry name" value="Znf_RING/FYVE/PHD"/>
</dbReference>
<dbReference type="GO" id="GO:0005634">
    <property type="term" value="C:nucleus"/>
    <property type="evidence" value="ECO:0007669"/>
    <property type="project" value="TreeGrafter"/>
</dbReference>
<organism evidence="6 7">
    <name type="scientific">Meganyctiphanes norvegica</name>
    <name type="common">Northern krill</name>
    <name type="synonym">Thysanopoda norvegica</name>
    <dbReference type="NCBI Taxonomy" id="48144"/>
    <lineage>
        <taxon>Eukaryota</taxon>
        <taxon>Metazoa</taxon>
        <taxon>Ecdysozoa</taxon>
        <taxon>Arthropoda</taxon>
        <taxon>Crustacea</taxon>
        <taxon>Multicrustacea</taxon>
        <taxon>Malacostraca</taxon>
        <taxon>Eumalacostraca</taxon>
        <taxon>Eucarida</taxon>
        <taxon>Euphausiacea</taxon>
        <taxon>Euphausiidae</taxon>
        <taxon>Meganyctiphanes</taxon>
    </lineage>
</organism>
<evidence type="ECO:0000256" key="1">
    <source>
        <dbReference type="ARBA" id="ARBA00022723"/>
    </source>
</evidence>
<proteinExistence type="predicted"/>
<keyword evidence="7" id="KW-1185">Reference proteome</keyword>
<keyword evidence="1" id="KW-0479">Metal-binding</keyword>
<feature type="region of interest" description="Disordered" evidence="4">
    <location>
        <begin position="94"/>
        <end position="172"/>
    </location>
</feature>
<dbReference type="PANTHER" id="PTHR12420:SF42">
    <property type="entry name" value="G2_M PHASE-SPECIFIC E3 UBIQUITIN-PROTEIN LIGASE"/>
    <property type="match status" value="1"/>
</dbReference>
<feature type="compositionally biased region" description="Basic residues" evidence="4">
    <location>
        <begin position="137"/>
        <end position="150"/>
    </location>
</feature>